<dbReference type="InterPro" id="IPR003609">
    <property type="entry name" value="Pan_app"/>
</dbReference>
<feature type="chain" id="PRO_5012090665" description="Apple domain-containing protein" evidence="1">
    <location>
        <begin position="16"/>
        <end position="296"/>
    </location>
</feature>
<dbReference type="eggNOG" id="ENOG502QQEF">
    <property type="taxonomic scope" value="Eukaryota"/>
</dbReference>
<dbReference type="RefSeq" id="XP_007931887.1">
    <property type="nucleotide sequence ID" value="XM_007933696.1"/>
</dbReference>
<evidence type="ECO:0000313" key="3">
    <source>
        <dbReference type="EMBL" id="EME78218.1"/>
    </source>
</evidence>
<keyword evidence="1" id="KW-0732">Signal</keyword>
<evidence type="ECO:0000313" key="4">
    <source>
        <dbReference type="Proteomes" id="UP000016932"/>
    </source>
</evidence>
<evidence type="ECO:0000259" key="2">
    <source>
        <dbReference type="Pfam" id="PF14295"/>
    </source>
</evidence>
<dbReference type="EMBL" id="KB446564">
    <property type="protein sequence ID" value="EME78218.1"/>
    <property type="molecule type" value="Genomic_DNA"/>
</dbReference>
<accession>M3AM66</accession>
<dbReference type="GeneID" id="19342328"/>
<reference evidence="3 4" key="1">
    <citation type="journal article" date="2012" name="PLoS Pathog.">
        <title>Diverse lifestyles and strategies of plant pathogenesis encoded in the genomes of eighteen Dothideomycetes fungi.</title>
        <authorList>
            <person name="Ohm R.A."/>
            <person name="Feau N."/>
            <person name="Henrissat B."/>
            <person name="Schoch C.L."/>
            <person name="Horwitz B.A."/>
            <person name="Barry K.W."/>
            <person name="Condon B.J."/>
            <person name="Copeland A.C."/>
            <person name="Dhillon B."/>
            <person name="Glaser F."/>
            <person name="Hesse C.N."/>
            <person name="Kosti I."/>
            <person name="LaButti K."/>
            <person name="Lindquist E.A."/>
            <person name="Lucas S."/>
            <person name="Salamov A.A."/>
            <person name="Bradshaw R.E."/>
            <person name="Ciuffetti L."/>
            <person name="Hamelin R.C."/>
            <person name="Kema G.H.J."/>
            <person name="Lawrence C."/>
            <person name="Scott J.A."/>
            <person name="Spatafora J.W."/>
            <person name="Turgeon B.G."/>
            <person name="de Wit P.J.G.M."/>
            <person name="Zhong S."/>
            <person name="Goodwin S.B."/>
            <person name="Grigoriev I.V."/>
        </authorList>
    </citation>
    <scope>NUCLEOTIDE SEQUENCE [LARGE SCALE GENOMIC DNA]</scope>
    <source>
        <strain evidence="3 4">CIRAD86</strain>
    </source>
</reference>
<dbReference type="HOGENOM" id="CLU_940485_0_0_1"/>
<dbReference type="KEGG" id="pfj:MYCFIDRAFT_85297"/>
<dbReference type="OrthoDB" id="160645at2759"/>
<gene>
    <name evidence="3" type="ORF">MYCFIDRAFT_85297</name>
</gene>
<name>M3AM66_PSEFD</name>
<feature type="domain" description="Apple" evidence="2">
    <location>
        <begin position="47"/>
        <end position="90"/>
    </location>
</feature>
<feature type="signal peptide" evidence="1">
    <location>
        <begin position="1"/>
        <end position="15"/>
    </location>
</feature>
<sequence>MILPLFFALAGLAFAFPQTAPSTNTGASCQQLGSGSQVGAYTVTCGADRAGGDLSFAQASSFAACIPLCDALAGCIGFAYVGGSGSGFCYFKSSLTAQTSNPNVDIAVKPVATPNTSISAAAIPSAPVSVSSGVAPSASISTATVTLPTSAAPTSSAGASCQQLGNGSQVGLYTVACGTDRAGGDLFSAGASSFSACIPMCDALVGCVGFAYVGGSGSGTCYFKNNLTPATANSNVDVATKPAASQFSLKHSFIKPISPDHDLSANHGLPPSRDRYSNHISANDFFHTQQLFKQLY</sequence>
<organism evidence="3 4">
    <name type="scientific">Pseudocercospora fijiensis (strain CIRAD86)</name>
    <name type="common">Black leaf streak disease fungus</name>
    <name type="synonym">Mycosphaerella fijiensis</name>
    <dbReference type="NCBI Taxonomy" id="383855"/>
    <lineage>
        <taxon>Eukaryota</taxon>
        <taxon>Fungi</taxon>
        <taxon>Dikarya</taxon>
        <taxon>Ascomycota</taxon>
        <taxon>Pezizomycotina</taxon>
        <taxon>Dothideomycetes</taxon>
        <taxon>Dothideomycetidae</taxon>
        <taxon>Mycosphaerellales</taxon>
        <taxon>Mycosphaerellaceae</taxon>
        <taxon>Pseudocercospora</taxon>
    </lineage>
</organism>
<proteinExistence type="predicted"/>
<dbReference type="AlphaFoldDB" id="M3AM66"/>
<feature type="domain" description="Apple" evidence="2">
    <location>
        <begin position="179"/>
        <end position="224"/>
    </location>
</feature>
<dbReference type="Gene3D" id="3.50.4.10">
    <property type="entry name" value="Hepatocyte Growth Factor"/>
    <property type="match status" value="2"/>
</dbReference>
<dbReference type="Proteomes" id="UP000016932">
    <property type="component" value="Unassembled WGS sequence"/>
</dbReference>
<protein>
    <recommendedName>
        <fullName evidence="2">Apple domain-containing protein</fullName>
    </recommendedName>
</protein>
<keyword evidence="4" id="KW-1185">Reference proteome</keyword>
<evidence type="ECO:0000256" key="1">
    <source>
        <dbReference type="SAM" id="SignalP"/>
    </source>
</evidence>
<dbReference type="VEuPathDB" id="FungiDB:MYCFIDRAFT_85297"/>
<dbReference type="Pfam" id="PF14295">
    <property type="entry name" value="PAN_4"/>
    <property type="match status" value="2"/>
</dbReference>